<name>A0AA37W6Y0_9GAMM</name>
<reference evidence="3" key="2">
    <citation type="submission" date="2023-01" db="EMBL/GenBank/DDBJ databases">
        <title>Draft genome sequence of Litoribrevibacter albus strain NBRC 110071.</title>
        <authorList>
            <person name="Sun Q."/>
            <person name="Mori K."/>
        </authorList>
    </citation>
    <scope>NUCLEOTIDE SEQUENCE</scope>
    <source>
        <strain evidence="3">NBRC 110071</strain>
    </source>
</reference>
<accession>A0AA37W6Y0</accession>
<proteinExistence type="predicted"/>
<sequence length="202" mass="22250">MNKFGIIVLAAGQSRRFGSQKLLYPLKMDSQRDAQPMLGWTIENLKQVSDQLLVVVDANQPELINLLRSLDVDYVVNHHAEQGLGVSLACGINAISDEWDMAMIALGDMPFVQSESYQTLKHAAFPNAIVVPEVELASGEFKRGNPVVFGRAFFEELALLDQDQGGRDVIKNHQDSVISVVIDDSGLLQDIDQPDDLMNLSA</sequence>
<dbReference type="GO" id="GO:0016779">
    <property type="term" value="F:nucleotidyltransferase activity"/>
    <property type="evidence" value="ECO:0007669"/>
    <property type="project" value="UniProtKB-ARBA"/>
</dbReference>
<protein>
    <recommendedName>
        <fullName evidence="2">MobA-like NTP transferase domain-containing protein</fullName>
    </recommendedName>
</protein>
<dbReference type="EMBL" id="BSNM01000015">
    <property type="protein sequence ID" value="GLQ32412.1"/>
    <property type="molecule type" value="Genomic_DNA"/>
</dbReference>
<evidence type="ECO:0000256" key="1">
    <source>
        <dbReference type="ARBA" id="ARBA00022842"/>
    </source>
</evidence>
<comment type="caution">
    <text evidence="3">The sequence shown here is derived from an EMBL/GenBank/DDBJ whole genome shotgun (WGS) entry which is preliminary data.</text>
</comment>
<dbReference type="AlphaFoldDB" id="A0AA37W6Y0"/>
<dbReference type="InterPro" id="IPR029044">
    <property type="entry name" value="Nucleotide-diphossugar_trans"/>
</dbReference>
<dbReference type="InterPro" id="IPR025877">
    <property type="entry name" value="MobA-like_NTP_Trfase"/>
</dbReference>
<feature type="domain" description="MobA-like NTP transferase" evidence="2">
    <location>
        <begin position="7"/>
        <end position="174"/>
    </location>
</feature>
<keyword evidence="1" id="KW-0460">Magnesium</keyword>
<dbReference type="PANTHER" id="PTHR43777:SF1">
    <property type="entry name" value="MOLYBDENUM COFACTOR CYTIDYLYLTRANSFERASE"/>
    <property type="match status" value="1"/>
</dbReference>
<dbReference type="Proteomes" id="UP001161389">
    <property type="component" value="Unassembled WGS sequence"/>
</dbReference>
<evidence type="ECO:0000313" key="3">
    <source>
        <dbReference type="EMBL" id="GLQ32412.1"/>
    </source>
</evidence>
<dbReference type="CDD" id="cd04182">
    <property type="entry name" value="GT_2_like_f"/>
    <property type="match status" value="1"/>
</dbReference>
<dbReference type="Pfam" id="PF12804">
    <property type="entry name" value="NTP_transf_3"/>
    <property type="match status" value="1"/>
</dbReference>
<reference evidence="3" key="1">
    <citation type="journal article" date="2014" name="Int. J. Syst. Evol. Microbiol.">
        <title>Complete genome sequence of Corynebacterium casei LMG S-19264T (=DSM 44701T), isolated from a smear-ripened cheese.</title>
        <authorList>
            <consortium name="US DOE Joint Genome Institute (JGI-PGF)"/>
            <person name="Walter F."/>
            <person name="Albersmeier A."/>
            <person name="Kalinowski J."/>
            <person name="Ruckert C."/>
        </authorList>
    </citation>
    <scope>NUCLEOTIDE SEQUENCE</scope>
    <source>
        <strain evidence="3">NBRC 110071</strain>
    </source>
</reference>
<dbReference type="Gene3D" id="3.90.550.10">
    <property type="entry name" value="Spore Coat Polysaccharide Biosynthesis Protein SpsA, Chain A"/>
    <property type="match status" value="1"/>
</dbReference>
<evidence type="ECO:0000313" key="4">
    <source>
        <dbReference type="Proteomes" id="UP001161389"/>
    </source>
</evidence>
<dbReference type="SUPFAM" id="SSF53448">
    <property type="entry name" value="Nucleotide-diphospho-sugar transferases"/>
    <property type="match status" value="1"/>
</dbReference>
<keyword evidence="4" id="KW-1185">Reference proteome</keyword>
<dbReference type="RefSeq" id="WP_284382381.1">
    <property type="nucleotide sequence ID" value="NZ_BSNM01000015.1"/>
</dbReference>
<evidence type="ECO:0000259" key="2">
    <source>
        <dbReference type="Pfam" id="PF12804"/>
    </source>
</evidence>
<dbReference type="PANTHER" id="PTHR43777">
    <property type="entry name" value="MOLYBDENUM COFACTOR CYTIDYLYLTRANSFERASE"/>
    <property type="match status" value="1"/>
</dbReference>
<gene>
    <name evidence="3" type="ORF">GCM10007876_28910</name>
</gene>
<organism evidence="3 4">
    <name type="scientific">Litoribrevibacter albus</name>
    <dbReference type="NCBI Taxonomy" id="1473156"/>
    <lineage>
        <taxon>Bacteria</taxon>
        <taxon>Pseudomonadati</taxon>
        <taxon>Pseudomonadota</taxon>
        <taxon>Gammaproteobacteria</taxon>
        <taxon>Oceanospirillales</taxon>
        <taxon>Oceanospirillaceae</taxon>
        <taxon>Litoribrevibacter</taxon>
    </lineage>
</organism>